<keyword evidence="2" id="KW-1133">Transmembrane helix</keyword>
<reference evidence="3 4" key="1">
    <citation type="submission" date="2015-07" db="EMBL/GenBank/DDBJ databases">
        <title>High-quality genome of monoxenous trypanosomatid Leptomonas pyrrhocoris.</title>
        <authorList>
            <person name="Flegontov P."/>
            <person name="Butenko A."/>
            <person name="Firsov S."/>
            <person name="Vlcek C."/>
            <person name="Logacheva M.D."/>
            <person name="Field M."/>
            <person name="Filatov D."/>
            <person name="Flegontova O."/>
            <person name="Gerasimov E."/>
            <person name="Jackson A.P."/>
            <person name="Kelly S."/>
            <person name="Opperdoes F."/>
            <person name="O'Reilly A."/>
            <person name="Votypka J."/>
            <person name="Yurchenko V."/>
            <person name="Lukes J."/>
        </authorList>
    </citation>
    <scope>NUCLEOTIDE SEQUENCE [LARGE SCALE GENOMIC DNA]</scope>
    <source>
        <strain evidence="3">H10</strain>
    </source>
</reference>
<feature type="region of interest" description="Disordered" evidence="1">
    <location>
        <begin position="76"/>
        <end position="107"/>
    </location>
</feature>
<evidence type="ECO:0000256" key="1">
    <source>
        <dbReference type="SAM" id="MobiDB-lite"/>
    </source>
</evidence>
<keyword evidence="2" id="KW-0812">Transmembrane</keyword>
<evidence type="ECO:0000256" key="2">
    <source>
        <dbReference type="SAM" id="Phobius"/>
    </source>
</evidence>
<feature type="transmembrane region" description="Helical" evidence="2">
    <location>
        <begin position="30"/>
        <end position="50"/>
    </location>
</feature>
<dbReference type="RefSeq" id="XP_015662158.1">
    <property type="nucleotide sequence ID" value="XM_015798680.1"/>
</dbReference>
<gene>
    <name evidence="3" type="ORF">ABB37_01967</name>
</gene>
<proteinExistence type="predicted"/>
<evidence type="ECO:0000313" key="4">
    <source>
        <dbReference type="Proteomes" id="UP000037923"/>
    </source>
</evidence>
<keyword evidence="2" id="KW-0472">Membrane</keyword>
<comment type="caution">
    <text evidence="3">The sequence shown here is derived from an EMBL/GenBank/DDBJ whole genome shotgun (WGS) entry which is preliminary data.</text>
</comment>
<dbReference type="EMBL" id="LGTL01000003">
    <property type="protein sequence ID" value="KPA83719.1"/>
    <property type="molecule type" value="Genomic_DNA"/>
</dbReference>
<protein>
    <submittedName>
        <fullName evidence="3">Uncharacterized protein</fullName>
    </submittedName>
</protein>
<dbReference type="Proteomes" id="UP000037923">
    <property type="component" value="Unassembled WGS sequence"/>
</dbReference>
<dbReference type="AlphaFoldDB" id="A0A0M9G753"/>
<dbReference type="OrthoDB" id="273012at2759"/>
<sequence length="151" mass="16793">MGLIHPVTLTALLWPPVAYLLCQRFDLLDAINLSMFEAAAFSFGGLLLWLRSRYLGTTYLNERQARKTTFLRGVRRDVVPQSRGGGGALSSSPSHEKGKEEEEQPAPRTVARLAPVLPAFMACCFFLLSSCCVMSAVVHTIWYVRSEYPVP</sequence>
<dbReference type="OMA" id="VWHARSE"/>
<name>A0A0M9G753_LEPPY</name>
<feature type="transmembrane region" description="Helical" evidence="2">
    <location>
        <begin position="116"/>
        <end position="144"/>
    </location>
</feature>
<dbReference type="VEuPathDB" id="TriTrypDB:LpyrH10_03_1180"/>
<organism evidence="3 4">
    <name type="scientific">Leptomonas pyrrhocoris</name>
    <name type="common">Firebug parasite</name>
    <dbReference type="NCBI Taxonomy" id="157538"/>
    <lineage>
        <taxon>Eukaryota</taxon>
        <taxon>Discoba</taxon>
        <taxon>Euglenozoa</taxon>
        <taxon>Kinetoplastea</taxon>
        <taxon>Metakinetoplastina</taxon>
        <taxon>Trypanosomatida</taxon>
        <taxon>Trypanosomatidae</taxon>
        <taxon>Leishmaniinae</taxon>
        <taxon>Leptomonas</taxon>
    </lineage>
</organism>
<accession>A0A0M9G753</accession>
<keyword evidence="4" id="KW-1185">Reference proteome</keyword>
<evidence type="ECO:0000313" key="3">
    <source>
        <dbReference type="EMBL" id="KPA83719.1"/>
    </source>
</evidence>
<dbReference type="GeneID" id="26902262"/>